<keyword evidence="2 5" id="KW-0396">Initiation factor</keyword>
<dbReference type="KEGG" id="ssck:SPSK_04407"/>
<feature type="region of interest" description="Disordered" evidence="4">
    <location>
        <begin position="55"/>
        <end position="147"/>
    </location>
</feature>
<name>A0A0F2M3F6_SPOSC</name>
<dbReference type="EMBL" id="AXCR01000010">
    <property type="protein sequence ID" value="KJR83295.1"/>
    <property type="molecule type" value="Genomic_DNA"/>
</dbReference>
<reference evidence="5 6" key="2">
    <citation type="journal article" date="2015" name="Eukaryot. Cell">
        <title>Asexual propagation of a virulent clone complex in a human and feline outbreak of sporotrichosis.</title>
        <authorList>
            <person name="Teixeira Mde M."/>
            <person name="Rodrigues A.M."/>
            <person name="Tsui C.K."/>
            <person name="de Almeida L.G."/>
            <person name="Van Diepeningen A.D."/>
            <person name="van den Ende B.G."/>
            <person name="Fernandes G.F."/>
            <person name="Kano R."/>
            <person name="Hamelin R.C."/>
            <person name="Lopes-Bezerra L.M."/>
            <person name="Vasconcelos A.T."/>
            <person name="de Hoog S."/>
            <person name="de Camargo Z.P."/>
            <person name="Felipe M.S."/>
        </authorList>
    </citation>
    <scope>NUCLEOTIDE SEQUENCE [LARGE SCALE GENOMIC DNA]</scope>
    <source>
        <strain evidence="5 6">1099-18</strain>
    </source>
</reference>
<dbReference type="RefSeq" id="XP_016585971.1">
    <property type="nucleotide sequence ID" value="XM_016731214.1"/>
</dbReference>
<dbReference type="PANTHER" id="PTHR10938">
    <property type="entry name" value="TRANSLATION INITIATION FACTOR IF-3"/>
    <property type="match status" value="1"/>
</dbReference>
<dbReference type="GO" id="GO:0003743">
    <property type="term" value="F:translation initiation factor activity"/>
    <property type="evidence" value="ECO:0007669"/>
    <property type="project" value="UniProtKB-KW"/>
</dbReference>
<comment type="caution">
    <text evidence="5">The sequence shown here is derived from an EMBL/GenBank/DDBJ whole genome shotgun (WGS) entry which is preliminary data.</text>
</comment>
<evidence type="ECO:0000256" key="2">
    <source>
        <dbReference type="ARBA" id="ARBA00022540"/>
    </source>
</evidence>
<evidence type="ECO:0000256" key="4">
    <source>
        <dbReference type="SAM" id="MobiDB-lite"/>
    </source>
</evidence>
<dbReference type="Gene3D" id="3.30.110.10">
    <property type="entry name" value="Translation initiation factor 3 (IF-3), C-terminal domain"/>
    <property type="match status" value="1"/>
</dbReference>
<dbReference type="Proteomes" id="UP000033710">
    <property type="component" value="Unassembled WGS sequence"/>
</dbReference>
<evidence type="ECO:0000256" key="3">
    <source>
        <dbReference type="ARBA" id="ARBA00022917"/>
    </source>
</evidence>
<organism evidence="5 6">
    <name type="scientific">Sporothrix schenckii 1099-18</name>
    <dbReference type="NCBI Taxonomy" id="1397361"/>
    <lineage>
        <taxon>Eukaryota</taxon>
        <taxon>Fungi</taxon>
        <taxon>Dikarya</taxon>
        <taxon>Ascomycota</taxon>
        <taxon>Pezizomycotina</taxon>
        <taxon>Sordariomycetes</taxon>
        <taxon>Sordariomycetidae</taxon>
        <taxon>Ophiostomatales</taxon>
        <taxon>Ophiostomataceae</taxon>
        <taxon>Sporothrix</taxon>
    </lineage>
</organism>
<feature type="compositionally biased region" description="Pro residues" evidence="4">
    <location>
        <begin position="84"/>
        <end position="101"/>
    </location>
</feature>
<dbReference type="PANTHER" id="PTHR10938:SF0">
    <property type="entry name" value="TRANSLATION INITIATION FACTOR IF-3, MITOCHONDRIAL"/>
    <property type="match status" value="1"/>
</dbReference>
<comment type="similarity">
    <text evidence="1">Belongs to the IF-3 family.</text>
</comment>
<dbReference type="VEuPathDB" id="FungiDB:SPSK_04407"/>
<dbReference type="AlphaFoldDB" id="A0A0F2M3F6"/>
<dbReference type="SUPFAM" id="SSF55200">
    <property type="entry name" value="Translation initiation factor IF3, C-terminal domain"/>
    <property type="match status" value="1"/>
</dbReference>
<evidence type="ECO:0000313" key="5">
    <source>
        <dbReference type="EMBL" id="KJR83295.1"/>
    </source>
</evidence>
<sequence length="359" mass="39493">MSLCHTNMKGAVHLLAPATALARAFASSTSTSTGTGTGTGLRQTCLVAGYSFGSATNGTLVPQQRRGAHSHSNRGRPERQPRGHGPPRPGPPRPHYGPPRGPSGGDPRPYGPRPTGYRGQDSSGERPAHFQRPNTTFGFQKSGAPAATPLVKPKTARMPRNNAITFSHVLLPQEDGTLGLPERTEDVLRRIDRRNNALVVVAMPQSNNDEYQPEGERQAALAEAMRRFPVCRIVDTKAERQAADEERLAARKKKVGKKELEINWAIDLHNLGFRLVKLREFLDKGLYVEIRLMFKSAKSGKRRATLEEAEEVLRRIRATIDEVPGTVETKPTEGVILRMMKLFLKGPEPAKKAKTKGEQ</sequence>
<protein>
    <submittedName>
        <fullName evidence="5">Translation initiation factor IF-3</fullName>
    </submittedName>
</protein>
<dbReference type="GO" id="GO:0005739">
    <property type="term" value="C:mitochondrion"/>
    <property type="evidence" value="ECO:0007669"/>
    <property type="project" value="TreeGrafter"/>
</dbReference>
<dbReference type="InterPro" id="IPR036788">
    <property type="entry name" value="T_IF-3_C_sf"/>
</dbReference>
<keyword evidence="3" id="KW-0648">Protein biosynthesis</keyword>
<dbReference type="GeneID" id="27666491"/>
<accession>A0A0F2M3F6</accession>
<feature type="compositionally biased region" description="Low complexity" evidence="4">
    <location>
        <begin position="105"/>
        <end position="119"/>
    </location>
</feature>
<dbReference type="GO" id="GO:0032790">
    <property type="term" value="P:ribosome disassembly"/>
    <property type="evidence" value="ECO:0007669"/>
    <property type="project" value="TreeGrafter"/>
</dbReference>
<proteinExistence type="inferred from homology"/>
<evidence type="ECO:0000313" key="6">
    <source>
        <dbReference type="Proteomes" id="UP000033710"/>
    </source>
</evidence>
<dbReference type="GO" id="GO:0070124">
    <property type="term" value="P:mitochondrial translational initiation"/>
    <property type="evidence" value="ECO:0007669"/>
    <property type="project" value="TreeGrafter"/>
</dbReference>
<reference evidence="5 6" key="1">
    <citation type="journal article" date="2014" name="BMC Genomics">
        <title>Comparative genomics of the major fungal agents of human and animal Sporotrichosis: Sporothrix schenckii and Sporothrix brasiliensis.</title>
        <authorList>
            <person name="Teixeira M.M."/>
            <person name="de Almeida L.G."/>
            <person name="Kubitschek-Barreira P."/>
            <person name="Alves F.L."/>
            <person name="Kioshima E.S."/>
            <person name="Abadio A.K."/>
            <person name="Fernandes L."/>
            <person name="Derengowski L.S."/>
            <person name="Ferreira K.S."/>
            <person name="Souza R.C."/>
            <person name="Ruiz J.C."/>
            <person name="de Andrade N.C."/>
            <person name="Paes H.C."/>
            <person name="Nicola A.M."/>
            <person name="Albuquerque P."/>
            <person name="Gerber A.L."/>
            <person name="Martins V.P."/>
            <person name="Peconick L.D."/>
            <person name="Neto A.V."/>
            <person name="Chaucanez C.B."/>
            <person name="Silva P.A."/>
            <person name="Cunha O.L."/>
            <person name="de Oliveira F.F."/>
            <person name="dos Santos T.C."/>
            <person name="Barros A.L."/>
            <person name="Soares M.A."/>
            <person name="de Oliveira L.M."/>
            <person name="Marini M.M."/>
            <person name="Villalobos-Duno H."/>
            <person name="Cunha M.M."/>
            <person name="de Hoog S."/>
            <person name="da Silveira J.F."/>
            <person name="Henrissat B."/>
            <person name="Nino-Vega G.A."/>
            <person name="Cisalpino P.S."/>
            <person name="Mora-Montes H.M."/>
            <person name="Almeida S.R."/>
            <person name="Stajich J.E."/>
            <person name="Lopes-Bezerra L.M."/>
            <person name="Vasconcelos A.T."/>
            <person name="Felipe M.S."/>
        </authorList>
    </citation>
    <scope>NUCLEOTIDE SEQUENCE [LARGE SCALE GENOMIC DNA]</scope>
    <source>
        <strain evidence="5 6">1099-18</strain>
    </source>
</reference>
<gene>
    <name evidence="5" type="ORF">SPSK_04407</name>
</gene>
<dbReference type="InterPro" id="IPR001288">
    <property type="entry name" value="Translation_initiation_fac_3"/>
</dbReference>
<dbReference type="GO" id="GO:0043022">
    <property type="term" value="F:ribosome binding"/>
    <property type="evidence" value="ECO:0007669"/>
    <property type="project" value="TreeGrafter"/>
</dbReference>
<evidence type="ECO:0000256" key="1">
    <source>
        <dbReference type="ARBA" id="ARBA00005439"/>
    </source>
</evidence>
<dbReference type="OrthoDB" id="21573at2759"/>